<feature type="compositionally biased region" description="Basic and acidic residues" evidence="1">
    <location>
        <begin position="240"/>
        <end position="256"/>
    </location>
</feature>
<protein>
    <submittedName>
        <fullName evidence="3">Uncharacterized protein</fullName>
    </submittedName>
</protein>
<accession>A0AA48L2J6</accession>
<dbReference type="Proteomes" id="UP001233271">
    <property type="component" value="Chromosome 2"/>
</dbReference>
<feature type="compositionally biased region" description="Basic and acidic residues" evidence="1">
    <location>
        <begin position="11"/>
        <end position="23"/>
    </location>
</feature>
<keyword evidence="2" id="KW-0812">Transmembrane</keyword>
<evidence type="ECO:0000313" key="3">
    <source>
        <dbReference type="EMBL" id="BEI89138.1"/>
    </source>
</evidence>
<dbReference type="PANTHER" id="PTHR37852">
    <property type="entry name" value="YALI0B21208P"/>
    <property type="match status" value="1"/>
</dbReference>
<dbReference type="RefSeq" id="XP_060454404.1">
    <property type="nucleotide sequence ID" value="XM_060597518.1"/>
</dbReference>
<sequence>MASENAVAGPSKERESKAPERVPVKGYNYEEDYEPDHPQKRYYITVPSTMLASTPMAMAIGFFLGARRGAVKARLQFLAENAHRQPTTIQGWYFYTKTRNYRVFFAACKYGARYSLGLGAAALAFTTAEEYIGYRREKHFPKASDAFATPVDPKRTSWRKGPPHIEDGMLAGSLLTLFAGMAYRLPNPLLIRGVLVGFTLGSIFSAGLIVQDKLAYSIRMRNAADAAVEEVLEENPVPDRPTEKELEKADGKEKDAPATGTKEGSGTERMGWFEWAMDKVRLKDDKDT</sequence>
<feature type="region of interest" description="Disordered" evidence="1">
    <location>
        <begin position="1"/>
        <end position="33"/>
    </location>
</feature>
<keyword evidence="4" id="KW-1185">Reference proteome</keyword>
<dbReference type="AlphaFoldDB" id="A0AA48L2J6"/>
<reference evidence="3" key="1">
    <citation type="journal article" date="2023" name="BMC Genomics">
        <title>Chromosome-level genome assemblies of Cutaneotrichosporon spp. (Trichosporonales, Basidiomycota) reveal imbalanced evolution between nucleotide sequences and chromosome synteny.</title>
        <authorList>
            <person name="Kobayashi Y."/>
            <person name="Kayamori A."/>
            <person name="Aoki K."/>
            <person name="Shiwa Y."/>
            <person name="Matsutani M."/>
            <person name="Fujita N."/>
            <person name="Sugita T."/>
            <person name="Iwasaki W."/>
            <person name="Tanaka N."/>
            <person name="Takashima M."/>
        </authorList>
    </citation>
    <scope>NUCLEOTIDE SEQUENCE</scope>
    <source>
        <strain evidence="3">HIS019</strain>
    </source>
</reference>
<keyword evidence="2" id="KW-1133">Transmembrane helix</keyword>
<keyword evidence="2" id="KW-0472">Membrane</keyword>
<dbReference type="KEGG" id="ccac:CcaHIS019_0205000"/>
<gene>
    <name evidence="3" type="ORF">CcaverHIS019_0205000</name>
</gene>
<dbReference type="PANTHER" id="PTHR37852:SF1">
    <property type="entry name" value="HIG1 DOMAIN-CONTAINING PROTEIN"/>
    <property type="match status" value="1"/>
</dbReference>
<organism evidence="3 4">
    <name type="scientific">Cutaneotrichosporon cavernicola</name>
    <dbReference type="NCBI Taxonomy" id="279322"/>
    <lineage>
        <taxon>Eukaryota</taxon>
        <taxon>Fungi</taxon>
        <taxon>Dikarya</taxon>
        <taxon>Basidiomycota</taxon>
        <taxon>Agaricomycotina</taxon>
        <taxon>Tremellomycetes</taxon>
        <taxon>Trichosporonales</taxon>
        <taxon>Trichosporonaceae</taxon>
        <taxon>Cutaneotrichosporon</taxon>
    </lineage>
</organism>
<evidence type="ECO:0000256" key="1">
    <source>
        <dbReference type="SAM" id="MobiDB-lite"/>
    </source>
</evidence>
<feature type="transmembrane region" description="Helical" evidence="2">
    <location>
        <begin position="42"/>
        <end position="66"/>
    </location>
</feature>
<feature type="region of interest" description="Disordered" evidence="1">
    <location>
        <begin position="233"/>
        <end position="271"/>
    </location>
</feature>
<feature type="transmembrane region" description="Helical" evidence="2">
    <location>
        <begin position="189"/>
        <end position="210"/>
    </location>
</feature>
<proteinExistence type="predicted"/>
<evidence type="ECO:0000313" key="4">
    <source>
        <dbReference type="Proteomes" id="UP001233271"/>
    </source>
</evidence>
<evidence type="ECO:0000256" key="2">
    <source>
        <dbReference type="SAM" id="Phobius"/>
    </source>
</evidence>
<dbReference type="GeneID" id="85493009"/>
<dbReference type="EMBL" id="AP028213">
    <property type="protein sequence ID" value="BEI89138.1"/>
    <property type="molecule type" value="Genomic_DNA"/>
</dbReference>
<name>A0AA48L2J6_9TREE</name>